<feature type="DNA-binding region" description="H-T-H motif" evidence="5">
    <location>
        <begin position="31"/>
        <end position="50"/>
    </location>
</feature>
<evidence type="ECO:0000313" key="8">
    <source>
        <dbReference type="Proteomes" id="UP000298438"/>
    </source>
</evidence>
<dbReference type="SUPFAM" id="SSF46689">
    <property type="entry name" value="Homeodomain-like"/>
    <property type="match status" value="1"/>
</dbReference>
<dbReference type="RefSeq" id="WP_135205233.1">
    <property type="nucleotide sequence ID" value="NZ_SPVF01000006.1"/>
</dbReference>
<dbReference type="GO" id="GO:0000976">
    <property type="term" value="F:transcription cis-regulatory region binding"/>
    <property type="evidence" value="ECO:0007669"/>
    <property type="project" value="TreeGrafter"/>
</dbReference>
<gene>
    <name evidence="7" type="ORF">E4L96_00235</name>
</gene>
<evidence type="ECO:0000313" key="7">
    <source>
        <dbReference type="EMBL" id="TFW30224.1"/>
    </source>
</evidence>
<keyword evidence="1" id="KW-0678">Repressor</keyword>
<dbReference type="GO" id="GO:0003700">
    <property type="term" value="F:DNA-binding transcription factor activity"/>
    <property type="evidence" value="ECO:0007669"/>
    <property type="project" value="TreeGrafter"/>
</dbReference>
<dbReference type="AlphaFoldDB" id="A0A4Y9SYD1"/>
<evidence type="ECO:0000256" key="5">
    <source>
        <dbReference type="PROSITE-ProRule" id="PRU00335"/>
    </source>
</evidence>
<dbReference type="InterPro" id="IPR036271">
    <property type="entry name" value="Tet_transcr_reg_TetR-rel_C_sf"/>
</dbReference>
<keyword evidence="8" id="KW-1185">Reference proteome</keyword>
<reference evidence="7 8" key="1">
    <citation type="submission" date="2019-03" db="EMBL/GenBank/DDBJ databases">
        <title>Draft Genome Sequence of Massilia arenosa sp. nov., a Novel Massilia Species Isolated from a Sandy-loam Maize Soil.</title>
        <authorList>
            <person name="Raths R."/>
            <person name="Peta V."/>
            <person name="Bucking H."/>
        </authorList>
    </citation>
    <scope>NUCLEOTIDE SEQUENCE [LARGE SCALE GENOMIC DNA]</scope>
    <source>
        <strain evidence="7 8">MC02</strain>
    </source>
</reference>
<dbReference type="InterPro" id="IPR039538">
    <property type="entry name" value="BetI_C"/>
</dbReference>
<evidence type="ECO:0000256" key="3">
    <source>
        <dbReference type="ARBA" id="ARBA00023125"/>
    </source>
</evidence>
<dbReference type="PANTHER" id="PTHR30055:SF228">
    <property type="entry name" value="TRANSCRIPTIONAL REGULATOR-RELATED"/>
    <property type="match status" value="1"/>
</dbReference>
<dbReference type="OrthoDB" id="9809772at2"/>
<dbReference type="PROSITE" id="PS50977">
    <property type="entry name" value="HTH_TETR_2"/>
    <property type="match status" value="1"/>
</dbReference>
<dbReference type="Gene3D" id="1.10.357.10">
    <property type="entry name" value="Tetracycline Repressor, domain 2"/>
    <property type="match status" value="1"/>
</dbReference>
<feature type="domain" description="HTH tetR-type" evidence="6">
    <location>
        <begin position="8"/>
        <end position="68"/>
    </location>
</feature>
<dbReference type="PRINTS" id="PR00455">
    <property type="entry name" value="HTHTETR"/>
</dbReference>
<organism evidence="7 8">
    <name type="scientific">Zemynaea arenosa</name>
    <dbReference type="NCBI Taxonomy" id="2561931"/>
    <lineage>
        <taxon>Bacteria</taxon>
        <taxon>Pseudomonadati</taxon>
        <taxon>Pseudomonadota</taxon>
        <taxon>Betaproteobacteria</taxon>
        <taxon>Burkholderiales</taxon>
        <taxon>Oxalobacteraceae</taxon>
        <taxon>Telluria group</taxon>
        <taxon>Zemynaea</taxon>
    </lineage>
</organism>
<dbReference type="SUPFAM" id="SSF48498">
    <property type="entry name" value="Tetracyclin repressor-like, C-terminal domain"/>
    <property type="match status" value="1"/>
</dbReference>
<dbReference type="InterPro" id="IPR001647">
    <property type="entry name" value="HTH_TetR"/>
</dbReference>
<comment type="caution">
    <text evidence="7">The sequence shown here is derived from an EMBL/GenBank/DDBJ whole genome shotgun (WGS) entry which is preliminary data.</text>
</comment>
<dbReference type="Pfam" id="PF13977">
    <property type="entry name" value="TetR_C_6"/>
    <property type="match status" value="1"/>
</dbReference>
<keyword evidence="2" id="KW-0805">Transcription regulation</keyword>
<evidence type="ECO:0000256" key="2">
    <source>
        <dbReference type="ARBA" id="ARBA00023015"/>
    </source>
</evidence>
<dbReference type="EMBL" id="SPVF01000006">
    <property type="protein sequence ID" value="TFW30224.1"/>
    <property type="molecule type" value="Genomic_DNA"/>
</dbReference>
<dbReference type="Pfam" id="PF00440">
    <property type="entry name" value="TetR_N"/>
    <property type="match status" value="1"/>
</dbReference>
<dbReference type="Proteomes" id="UP000298438">
    <property type="component" value="Unassembled WGS sequence"/>
</dbReference>
<dbReference type="InterPro" id="IPR009057">
    <property type="entry name" value="Homeodomain-like_sf"/>
</dbReference>
<evidence type="ECO:0000256" key="1">
    <source>
        <dbReference type="ARBA" id="ARBA00022491"/>
    </source>
</evidence>
<evidence type="ECO:0000256" key="4">
    <source>
        <dbReference type="ARBA" id="ARBA00023163"/>
    </source>
</evidence>
<name>A0A4Y9SYD1_9BURK</name>
<dbReference type="PANTHER" id="PTHR30055">
    <property type="entry name" value="HTH-TYPE TRANSCRIPTIONAL REGULATOR RUTR"/>
    <property type="match status" value="1"/>
</dbReference>
<keyword evidence="3 5" id="KW-0238">DNA-binding</keyword>
<accession>A0A4Y9SYD1</accession>
<evidence type="ECO:0000259" key="6">
    <source>
        <dbReference type="PROSITE" id="PS50977"/>
    </source>
</evidence>
<dbReference type="InterPro" id="IPR050109">
    <property type="entry name" value="HTH-type_TetR-like_transc_reg"/>
</dbReference>
<sequence length="215" mass="23553">MPRQSNSEQRREQITAGLLASIAEHGYDKATIQSIARNAGLSPGLIHYHFKCKEEILLHLVRSLGDAARQRFLSMAEDTRTPAERLTAYINARLDLNSGANPEAAAAWVMIGTEAVRQPEVRRLYQHVMESEIQLVHELVCAVLMAAGRATQHAAQFALTLVTFIEGAFQMTSAARDVMPKGYATTAALAMVEQFVAGEPAARRESNKIRAKPAA</sequence>
<keyword evidence="4" id="KW-0804">Transcription</keyword>
<proteinExistence type="predicted"/>
<protein>
    <submittedName>
        <fullName evidence="7">TetR family transcriptional regulator</fullName>
    </submittedName>
</protein>